<comment type="caution">
    <text evidence="2">The sequence shown here is derived from an EMBL/GenBank/DDBJ whole genome shotgun (WGS) entry which is preliminary data.</text>
</comment>
<dbReference type="Proteomes" id="UP000028007">
    <property type="component" value="Unassembled WGS sequence"/>
</dbReference>
<dbReference type="Gene3D" id="3.40.50.150">
    <property type="entry name" value="Vaccinia Virus protein VP39"/>
    <property type="match status" value="1"/>
</dbReference>
<dbReference type="CDD" id="cd02440">
    <property type="entry name" value="AdoMet_MTases"/>
    <property type="match status" value="1"/>
</dbReference>
<accession>A0A081PJH8</accession>
<dbReference type="AlphaFoldDB" id="A0A081PJH8"/>
<protein>
    <recommendedName>
        <fullName evidence="1">Methyltransferase domain-containing protein</fullName>
    </recommendedName>
</protein>
<evidence type="ECO:0000259" key="1">
    <source>
        <dbReference type="Pfam" id="PF13649"/>
    </source>
</evidence>
<dbReference type="RefSeq" id="WP_051759682.1">
    <property type="nucleotide sequence ID" value="NZ_JNFF01000026.1"/>
</dbReference>
<sequence>MNNNYDLIAKIYDPLSRLVFRKSQLKAQTDQLKYISSGNNLLIAGGGTGWILEEISKIYPSGLQITYLEISAEMIRMARERDTGENQVTYIHAGAADFQAGRKYDVILTGFLFDNFQSAEAMQVFTQFDKMIVPEGYWLYTDFQSDISKQTWWQKILLKTMYVFFNLVSGVKAKKVPDLSSDFQCAGYQIVNSKVYYNGFIQAVSFRKTPKS</sequence>
<keyword evidence="3" id="KW-1185">Reference proteome</keyword>
<gene>
    <name evidence="2" type="ORF">N180_15980</name>
</gene>
<dbReference type="EMBL" id="JNFF01000026">
    <property type="protein sequence ID" value="KEQ30851.1"/>
    <property type="molecule type" value="Genomic_DNA"/>
</dbReference>
<dbReference type="eggNOG" id="COG2226">
    <property type="taxonomic scope" value="Bacteria"/>
</dbReference>
<evidence type="ECO:0000313" key="3">
    <source>
        <dbReference type="Proteomes" id="UP000028007"/>
    </source>
</evidence>
<dbReference type="InterPro" id="IPR029063">
    <property type="entry name" value="SAM-dependent_MTases_sf"/>
</dbReference>
<name>A0A081PJH8_9SPHI</name>
<dbReference type="SUPFAM" id="SSF53335">
    <property type="entry name" value="S-adenosyl-L-methionine-dependent methyltransferases"/>
    <property type="match status" value="1"/>
</dbReference>
<organism evidence="2 3">
    <name type="scientific">Pedobacter antarcticus 4BY</name>
    <dbReference type="NCBI Taxonomy" id="1358423"/>
    <lineage>
        <taxon>Bacteria</taxon>
        <taxon>Pseudomonadati</taxon>
        <taxon>Bacteroidota</taxon>
        <taxon>Sphingobacteriia</taxon>
        <taxon>Sphingobacteriales</taxon>
        <taxon>Sphingobacteriaceae</taxon>
        <taxon>Pedobacter</taxon>
    </lineage>
</organism>
<proteinExistence type="predicted"/>
<dbReference type="InterPro" id="IPR041698">
    <property type="entry name" value="Methyltransf_25"/>
</dbReference>
<feature type="domain" description="Methyltransferase" evidence="1">
    <location>
        <begin position="44"/>
        <end position="136"/>
    </location>
</feature>
<dbReference type="Pfam" id="PF13649">
    <property type="entry name" value="Methyltransf_25"/>
    <property type="match status" value="1"/>
</dbReference>
<dbReference type="OrthoDB" id="836632at2"/>
<evidence type="ECO:0000313" key="2">
    <source>
        <dbReference type="EMBL" id="KEQ30851.1"/>
    </source>
</evidence>
<reference evidence="2 3" key="1">
    <citation type="journal article" date="1992" name="Int. J. Syst. Bacteriol.">
        <title>Sphingobacterium antarcticus sp. nov. a Psychrotrophic Bacterium from the Soils of Schirmacher Oasis, Antarctica.</title>
        <authorList>
            <person name="Shivaji S."/>
            <person name="Ray M.K."/>
            <person name="Rao N.S."/>
            <person name="Saiserr L."/>
            <person name="Jagannadham M.V."/>
            <person name="Kumar G.S."/>
            <person name="Reddy G."/>
            <person name="Bhargava P.M."/>
        </authorList>
    </citation>
    <scope>NUCLEOTIDE SEQUENCE [LARGE SCALE GENOMIC DNA]</scope>
    <source>
        <strain evidence="2 3">4BY</strain>
    </source>
</reference>